<sequence length="109" mass="12124">MPGEHAPQNAMTEPGEIARFRDRCSALMGALLDELASTPGEPRPFPAVEDALGWPRRRIASVLGGVSHLRHTEFAGRRPYRFLSDREAPSGRWEIWMDKAQAAAIRDAD</sequence>
<name>A0ABY5PHH7_9ACTN</name>
<dbReference type="RefSeq" id="WP_353864515.1">
    <property type="nucleotide sequence ID" value="NZ_CP088295.1"/>
</dbReference>
<gene>
    <name evidence="1" type="ORF">LRS13_00360</name>
</gene>
<evidence type="ECO:0000313" key="2">
    <source>
        <dbReference type="Proteomes" id="UP001058860"/>
    </source>
</evidence>
<protein>
    <submittedName>
        <fullName evidence="1">Uncharacterized protein</fullName>
    </submittedName>
</protein>
<keyword evidence="2" id="KW-1185">Reference proteome</keyword>
<dbReference type="EMBL" id="CP088295">
    <property type="protein sequence ID" value="UUY04017.1"/>
    <property type="molecule type" value="Genomic_DNA"/>
</dbReference>
<reference evidence="2" key="1">
    <citation type="submission" date="2021-11" db="EMBL/GenBank/DDBJ databases">
        <title>Cultivation dependent microbiological survey of springs from the worlds oldest radium mine currently devoted to the extraction of radon-saturated water.</title>
        <authorList>
            <person name="Kapinusova G."/>
            <person name="Smrhova T."/>
            <person name="Strejcek M."/>
            <person name="Suman J."/>
            <person name="Jani K."/>
            <person name="Pajer P."/>
            <person name="Uhlik O."/>
        </authorList>
    </citation>
    <scope>NUCLEOTIDE SEQUENCE [LARGE SCALE GENOMIC DNA]</scope>
    <source>
        <strain evidence="2">J379</strain>
    </source>
</reference>
<proteinExistence type="predicted"/>
<accession>A0ABY5PHH7</accession>
<organism evidence="1 2">
    <name type="scientific">Svornostia abyssi</name>
    <dbReference type="NCBI Taxonomy" id="2898438"/>
    <lineage>
        <taxon>Bacteria</taxon>
        <taxon>Bacillati</taxon>
        <taxon>Actinomycetota</taxon>
        <taxon>Thermoleophilia</taxon>
        <taxon>Solirubrobacterales</taxon>
        <taxon>Baekduiaceae</taxon>
        <taxon>Svornostia</taxon>
    </lineage>
</organism>
<dbReference type="Proteomes" id="UP001058860">
    <property type="component" value="Chromosome"/>
</dbReference>
<evidence type="ECO:0000313" key="1">
    <source>
        <dbReference type="EMBL" id="UUY04017.1"/>
    </source>
</evidence>